<sequence>MTRAGTCVTSPTRVRTFPVRMEARVVRIANNRRTTSVTVCQDGRAKTVLRSPSISHPAWQTSPFSSSAPSSPSFYWAASSAWACCVSWRGRNEADEARTVRRARNIVIRESR</sequence>
<protein>
    <submittedName>
        <fullName evidence="1">Uncharacterized protein</fullName>
    </submittedName>
</protein>
<name>A0A8D8Q0B5_9HEMI</name>
<dbReference type="AlphaFoldDB" id="A0A8D8Q0B5"/>
<accession>A0A8D8Q0B5</accession>
<reference evidence="1" key="1">
    <citation type="submission" date="2021-05" db="EMBL/GenBank/DDBJ databases">
        <authorList>
            <person name="Alioto T."/>
            <person name="Alioto T."/>
            <person name="Gomez Garrido J."/>
        </authorList>
    </citation>
    <scope>NUCLEOTIDE SEQUENCE</scope>
</reference>
<organism evidence="1">
    <name type="scientific">Cacopsylla melanoneura</name>
    <dbReference type="NCBI Taxonomy" id="428564"/>
    <lineage>
        <taxon>Eukaryota</taxon>
        <taxon>Metazoa</taxon>
        <taxon>Ecdysozoa</taxon>
        <taxon>Arthropoda</taxon>
        <taxon>Hexapoda</taxon>
        <taxon>Insecta</taxon>
        <taxon>Pterygota</taxon>
        <taxon>Neoptera</taxon>
        <taxon>Paraneoptera</taxon>
        <taxon>Hemiptera</taxon>
        <taxon>Sternorrhyncha</taxon>
        <taxon>Psylloidea</taxon>
        <taxon>Psyllidae</taxon>
        <taxon>Psyllinae</taxon>
        <taxon>Cacopsylla</taxon>
    </lineage>
</organism>
<dbReference type="EMBL" id="HBUF01048014">
    <property type="protein sequence ID" value="CAG6620571.1"/>
    <property type="molecule type" value="Transcribed_RNA"/>
</dbReference>
<proteinExistence type="predicted"/>
<evidence type="ECO:0000313" key="1">
    <source>
        <dbReference type="EMBL" id="CAG6620575.1"/>
    </source>
</evidence>
<dbReference type="EMBL" id="HBUF01048015">
    <property type="protein sequence ID" value="CAG6620573.1"/>
    <property type="molecule type" value="Transcribed_RNA"/>
</dbReference>
<dbReference type="EMBL" id="HBUF01048016">
    <property type="protein sequence ID" value="CAG6620575.1"/>
    <property type="molecule type" value="Transcribed_RNA"/>
</dbReference>